<dbReference type="InterPro" id="IPR007554">
    <property type="entry name" value="Glycerophosphate_synth"/>
</dbReference>
<dbReference type="GO" id="GO:0019350">
    <property type="term" value="P:teichoic acid biosynthetic process"/>
    <property type="evidence" value="ECO:0007669"/>
    <property type="project" value="UniProtKB-KW"/>
</dbReference>
<sequence length="376" mass="44197">MIKKLKKYTEIILLKLAKDLISHFVKTDNGLVLFSSLNGFFMDNSKYLYLAMLKQKDFKAYWVAHDIHTYNLLKSKQLPVLKIGFGMFFVAIRAKFFVTTHNYQDVYYVKNKKTTVINLWHGTPLKKMGFDAKVDSKKFYLKKKLGLFEHKHIDYLCVASKHTIYAFKSSFGIAKEKILPTGQPRNDVLFKAKSDPKFAQSTKESISLELNIKSQKIALYAPTFRDKHICRVNLIKELQEIFRQNDIELIVKLHPLDRDRIYFKNPNIDIQELLIASDMLISDYSSVFFDYAILERPTILFLYDIKEYQVQRDGFYIDIESLPFYKCYDQEQLKTTLKEVSRNIDTVKISEFDTTYNRKGCASCRIIKFMKKIAKI</sequence>
<dbReference type="OrthoDB" id="2676521at2"/>
<comment type="subcellular location">
    <subcellularLocation>
        <location evidence="1">Cell membrane</location>
        <topology evidence="1">Peripheral membrane protein</topology>
    </subcellularLocation>
</comment>
<proteinExistence type="inferred from homology"/>
<dbReference type="RefSeq" id="WP_086033677.1">
    <property type="nucleotide sequence ID" value="NZ_MDSU01000018.1"/>
</dbReference>
<keyword evidence="4 7" id="KW-0808">Transferase</keyword>
<evidence type="ECO:0000256" key="4">
    <source>
        <dbReference type="ARBA" id="ARBA00022679"/>
    </source>
</evidence>
<dbReference type="InterPro" id="IPR043149">
    <property type="entry name" value="TagF_N"/>
</dbReference>
<dbReference type="STRING" id="1562698.DESAMIL20_973"/>
<evidence type="ECO:0000256" key="3">
    <source>
        <dbReference type="ARBA" id="ARBA00022475"/>
    </source>
</evidence>
<dbReference type="GO" id="GO:0047355">
    <property type="term" value="F:CDP-glycerol glycerophosphotransferase activity"/>
    <property type="evidence" value="ECO:0007669"/>
    <property type="project" value="UniProtKB-EC"/>
</dbReference>
<dbReference type="Gene3D" id="3.40.50.11820">
    <property type="match status" value="1"/>
</dbReference>
<comment type="caution">
    <text evidence="7">The sequence shown here is derived from an EMBL/GenBank/DDBJ whole genome shotgun (WGS) entry which is preliminary data.</text>
</comment>
<dbReference type="AlphaFoldDB" id="A0A1X4XV67"/>
<keyword evidence="3" id="KW-1003">Cell membrane</keyword>
<dbReference type="InterPro" id="IPR051612">
    <property type="entry name" value="Teichoic_Acid_Biosynth"/>
</dbReference>
<dbReference type="PANTHER" id="PTHR37316:SF3">
    <property type="entry name" value="TEICHOIC ACID GLYCEROL-PHOSPHATE TRANSFERASE"/>
    <property type="match status" value="1"/>
</dbReference>
<dbReference type="SUPFAM" id="SSF53756">
    <property type="entry name" value="UDP-Glycosyltransferase/glycogen phosphorylase"/>
    <property type="match status" value="1"/>
</dbReference>
<evidence type="ECO:0000313" key="7">
    <source>
        <dbReference type="EMBL" id="OSS41420.1"/>
    </source>
</evidence>
<dbReference type="PANTHER" id="PTHR37316">
    <property type="entry name" value="TEICHOIC ACID GLYCEROL-PHOSPHATE PRIMASE"/>
    <property type="match status" value="1"/>
</dbReference>
<comment type="similarity">
    <text evidence="2">Belongs to the CDP-glycerol glycerophosphotransferase family.</text>
</comment>
<dbReference type="Proteomes" id="UP000194141">
    <property type="component" value="Unassembled WGS sequence"/>
</dbReference>
<keyword evidence="6" id="KW-0472">Membrane</keyword>
<dbReference type="Gene3D" id="3.40.50.12580">
    <property type="match status" value="1"/>
</dbReference>
<evidence type="ECO:0000256" key="6">
    <source>
        <dbReference type="ARBA" id="ARBA00023136"/>
    </source>
</evidence>
<dbReference type="Pfam" id="PF04464">
    <property type="entry name" value="Glyphos_transf"/>
    <property type="match status" value="1"/>
</dbReference>
<accession>A0A1X4XV67</accession>
<gene>
    <name evidence="7" type="ORF">DESAMIL20_973</name>
</gene>
<dbReference type="EC" id="2.7.8.12" evidence="7"/>
<protein>
    <submittedName>
        <fullName evidence="7">CDP-glycerol:poly(Glycerophosphate) glycerophosphotransferase</fullName>
        <ecNumber evidence="7">2.7.8.12</ecNumber>
    </submittedName>
</protein>
<dbReference type="GO" id="GO:0005886">
    <property type="term" value="C:plasma membrane"/>
    <property type="evidence" value="ECO:0007669"/>
    <property type="project" value="UniProtKB-SubCell"/>
</dbReference>
<evidence type="ECO:0000256" key="2">
    <source>
        <dbReference type="ARBA" id="ARBA00010488"/>
    </source>
</evidence>
<name>A0A1X4XV67_9BACT</name>
<evidence type="ECO:0000256" key="5">
    <source>
        <dbReference type="ARBA" id="ARBA00022944"/>
    </source>
</evidence>
<keyword evidence="5" id="KW-0777">Teichoic acid biosynthesis</keyword>
<dbReference type="InterPro" id="IPR043148">
    <property type="entry name" value="TagF_C"/>
</dbReference>
<dbReference type="EMBL" id="MDSU01000018">
    <property type="protein sequence ID" value="OSS41420.1"/>
    <property type="molecule type" value="Genomic_DNA"/>
</dbReference>
<evidence type="ECO:0000313" key="8">
    <source>
        <dbReference type="Proteomes" id="UP000194141"/>
    </source>
</evidence>
<organism evidence="7 8">
    <name type="scientific">Desulfurella amilsii</name>
    <dbReference type="NCBI Taxonomy" id="1562698"/>
    <lineage>
        <taxon>Bacteria</taxon>
        <taxon>Pseudomonadati</taxon>
        <taxon>Campylobacterota</taxon>
        <taxon>Desulfurellia</taxon>
        <taxon>Desulfurellales</taxon>
        <taxon>Desulfurellaceae</taxon>
        <taxon>Desulfurella</taxon>
    </lineage>
</organism>
<keyword evidence="8" id="KW-1185">Reference proteome</keyword>
<evidence type="ECO:0000256" key="1">
    <source>
        <dbReference type="ARBA" id="ARBA00004202"/>
    </source>
</evidence>
<reference evidence="7 8" key="1">
    <citation type="journal article" date="2017" name="Front. Microbiol.">
        <title>Genome Sequence of Desulfurella amilsii Strain TR1 and Comparative Genomics of Desulfurellaceae Family.</title>
        <authorList>
            <person name="Florentino A.P."/>
            <person name="Stams A.J."/>
            <person name="Sanchez-Andrea I."/>
        </authorList>
    </citation>
    <scope>NUCLEOTIDE SEQUENCE [LARGE SCALE GENOMIC DNA]</scope>
    <source>
        <strain evidence="7 8">TR1</strain>
    </source>
</reference>